<dbReference type="VEuPathDB" id="FungiDB:RhiirA1_532258"/>
<gene>
    <name evidence="1" type="ORF">RhiirA5_495927</name>
</gene>
<organism evidence="1 2">
    <name type="scientific">Rhizophagus irregularis</name>
    <dbReference type="NCBI Taxonomy" id="588596"/>
    <lineage>
        <taxon>Eukaryota</taxon>
        <taxon>Fungi</taxon>
        <taxon>Fungi incertae sedis</taxon>
        <taxon>Mucoromycota</taxon>
        <taxon>Glomeromycotina</taxon>
        <taxon>Glomeromycetes</taxon>
        <taxon>Glomerales</taxon>
        <taxon>Glomeraceae</taxon>
        <taxon>Rhizophagus</taxon>
    </lineage>
</organism>
<dbReference type="Proteomes" id="UP000232722">
    <property type="component" value="Unassembled WGS sequence"/>
</dbReference>
<dbReference type="VEuPathDB" id="FungiDB:FUN_016856"/>
<evidence type="ECO:0000313" key="1">
    <source>
        <dbReference type="EMBL" id="PKC13732.1"/>
    </source>
</evidence>
<sequence>MEVEEFKEQDEQQNKKLRKGINELANWIADGHDKIIQGLNNDLEVVIKRGNGRRNAIEEDEDRKNHQMIF</sequence>
<reference evidence="1 2" key="2">
    <citation type="submission" date="2017-09" db="EMBL/GenBank/DDBJ databases">
        <title>Extensive intraspecific genome diversity in a model arbuscular mycorrhizal fungus.</title>
        <authorList>
            <person name="Chen E.C."/>
            <person name="Morin E."/>
            <person name="Beaudet D."/>
            <person name="Noel J."/>
            <person name="Ndikumana S."/>
            <person name="Charron P."/>
            <person name="St-Onge C."/>
            <person name="Giorgi J."/>
            <person name="Grigoriev I.V."/>
            <person name="Roux C."/>
            <person name="Martin F.M."/>
            <person name="Corradi N."/>
        </authorList>
    </citation>
    <scope>NUCLEOTIDE SEQUENCE [LARGE SCALE GENOMIC DNA]</scope>
    <source>
        <strain evidence="1 2">A5</strain>
    </source>
</reference>
<accession>A0A2N0Q3Q7</accession>
<reference evidence="1 2" key="1">
    <citation type="submission" date="2016-04" db="EMBL/GenBank/DDBJ databases">
        <title>Genome analyses suggest a sexual origin of heterokaryosis in a supposedly ancient asexual fungus.</title>
        <authorList>
            <person name="Ropars J."/>
            <person name="Sedzielewska K."/>
            <person name="Noel J."/>
            <person name="Charron P."/>
            <person name="Farinelli L."/>
            <person name="Marton T."/>
            <person name="Kruger M."/>
            <person name="Pelin A."/>
            <person name="Brachmann A."/>
            <person name="Corradi N."/>
        </authorList>
    </citation>
    <scope>NUCLEOTIDE SEQUENCE [LARGE SCALE GENOMIC DNA]</scope>
    <source>
        <strain evidence="1 2">A5</strain>
    </source>
</reference>
<name>A0A2N0Q3Q7_9GLOM</name>
<evidence type="ECO:0000313" key="2">
    <source>
        <dbReference type="Proteomes" id="UP000232722"/>
    </source>
</evidence>
<dbReference type="EMBL" id="LLXJ01000173">
    <property type="protein sequence ID" value="PKC13732.1"/>
    <property type="molecule type" value="Genomic_DNA"/>
</dbReference>
<protein>
    <submittedName>
        <fullName evidence="1">Uncharacterized protein</fullName>
    </submittedName>
</protein>
<proteinExistence type="predicted"/>
<comment type="caution">
    <text evidence="1">The sequence shown here is derived from an EMBL/GenBank/DDBJ whole genome shotgun (WGS) entry which is preliminary data.</text>
</comment>
<dbReference type="AlphaFoldDB" id="A0A2N0Q3Q7"/>